<proteinExistence type="predicted"/>
<organism evidence="3 4">
    <name type="scientific">Candidatus Lloydbacteria bacterium RIFCSPHIGHO2_02_FULL_50_13</name>
    <dbReference type="NCBI Taxonomy" id="1798661"/>
    <lineage>
        <taxon>Bacteria</taxon>
        <taxon>Candidatus Lloydiibacteriota</taxon>
    </lineage>
</organism>
<sequence length="194" mass="20827">MIRIRLNGRGGQGGKTMAELMATMYFGGGNEAGKYRYVSSAPTFGPERRGSPVDAFIRLSQEPIRELGPFANPDMVIVLDESLTRVTDVTAGLNEGGLLLINSSQSPEAFADYAKRFRVATIDADAIAISHELGTSATPIVNTTLLGAFVRVSGLGVTLDALLGFIDTEITKKIDENKKAAHEAFHAVVVRKEE</sequence>
<evidence type="ECO:0000313" key="3">
    <source>
        <dbReference type="EMBL" id="OGZ07074.1"/>
    </source>
</evidence>
<dbReference type="STRING" id="1798661.A3D65_01365"/>
<dbReference type="Proteomes" id="UP000177996">
    <property type="component" value="Unassembled WGS sequence"/>
</dbReference>
<dbReference type="InterPro" id="IPR051626">
    <property type="entry name" value="Oxidoreductase_gamma_subunit"/>
</dbReference>
<gene>
    <name evidence="3" type="ORF">A3D65_01365</name>
</gene>
<evidence type="ECO:0000256" key="1">
    <source>
        <dbReference type="ARBA" id="ARBA00023002"/>
    </source>
</evidence>
<keyword evidence="1" id="KW-0560">Oxidoreductase</keyword>
<dbReference type="InterPro" id="IPR002869">
    <property type="entry name" value="Pyrv_flavodox_OxRed_cen"/>
</dbReference>
<dbReference type="EMBL" id="MHLL01000070">
    <property type="protein sequence ID" value="OGZ07074.1"/>
    <property type="molecule type" value="Genomic_DNA"/>
</dbReference>
<dbReference type="Gene3D" id="3.40.920.10">
    <property type="entry name" value="Pyruvate-ferredoxin oxidoreductase, PFOR, domain III"/>
    <property type="match status" value="1"/>
</dbReference>
<dbReference type="AlphaFoldDB" id="A0A1G2D0D6"/>
<name>A0A1G2D0D6_9BACT</name>
<dbReference type="InterPro" id="IPR011894">
    <property type="entry name" value="PorC_KorC"/>
</dbReference>
<dbReference type="Pfam" id="PF01558">
    <property type="entry name" value="POR"/>
    <property type="match status" value="1"/>
</dbReference>
<dbReference type="GO" id="GO:0016625">
    <property type="term" value="F:oxidoreductase activity, acting on the aldehyde or oxo group of donors, iron-sulfur protein as acceptor"/>
    <property type="evidence" value="ECO:0007669"/>
    <property type="project" value="InterPro"/>
</dbReference>
<accession>A0A1G2D0D6</accession>
<dbReference type="PANTHER" id="PTHR43366:SF1">
    <property type="entry name" value="PYRUVATE SYNTHASE SUBUNIT PORC"/>
    <property type="match status" value="1"/>
</dbReference>
<dbReference type="SUPFAM" id="SSF53323">
    <property type="entry name" value="Pyruvate-ferredoxin oxidoreductase, PFOR, domain III"/>
    <property type="match status" value="1"/>
</dbReference>
<dbReference type="NCBIfam" id="TIGR02175">
    <property type="entry name" value="PorC_KorC"/>
    <property type="match status" value="1"/>
</dbReference>
<feature type="domain" description="Pyruvate/ketoisovalerate oxidoreductase catalytic" evidence="2">
    <location>
        <begin position="10"/>
        <end position="185"/>
    </location>
</feature>
<dbReference type="InterPro" id="IPR019752">
    <property type="entry name" value="Pyrv/ketoisovalerate_OxRed_cat"/>
</dbReference>
<protein>
    <recommendedName>
        <fullName evidence="2">Pyruvate/ketoisovalerate oxidoreductase catalytic domain-containing protein</fullName>
    </recommendedName>
</protein>
<dbReference type="PANTHER" id="PTHR43366">
    <property type="entry name" value="PYRUVATE SYNTHASE SUBUNIT PORC"/>
    <property type="match status" value="1"/>
</dbReference>
<evidence type="ECO:0000313" key="4">
    <source>
        <dbReference type="Proteomes" id="UP000177996"/>
    </source>
</evidence>
<comment type="caution">
    <text evidence="3">The sequence shown here is derived from an EMBL/GenBank/DDBJ whole genome shotgun (WGS) entry which is preliminary data.</text>
</comment>
<reference evidence="3 4" key="1">
    <citation type="journal article" date="2016" name="Nat. Commun.">
        <title>Thousands of microbial genomes shed light on interconnected biogeochemical processes in an aquifer system.</title>
        <authorList>
            <person name="Anantharaman K."/>
            <person name="Brown C.T."/>
            <person name="Hug L.A."/>
            <person name="Sharon I."/>
            <person name="Castelle C.J."/>
            <person name="Probst A.J."/>
            <person name="Thomas B.C."/>
            <person name="Singh A."/>
            <person name="Wilkins M.J."/>
            <person name="Karaoz U."/>
            <person name="Brodie E.L."/>
            <person name="Williams K.H."/>
            <person name="Hubbard S.S."/>
            <person name="Banfield J.F."/>
        </authorList>
    </citation>
    <scope>NUCLEOTIDE SEQUENCE [LARGE SCALE GENOMIC DNA]</scope>
</reference>
<evidence type="ECO:0000259" key="2">
    <source>
        <dbReference type="Pfam" id="PF01558"/>
    </source>
</evidence>